<reference evidence="3" key="1">
    <citation type="submission" date="2015-05" db="EMBL/GenBank/DDBJ databases">
        <authorList>
            <person name="Wang D.B."/>
            <person name="Wang M."/>
        </authorList>
    </citation>
    <scope>NUCLEOTIDE SEQUENCE</scope>
    <source>
        <strain evidence="3">36-1</strain>
    </source>
</reference>
<evidence type="ECO:0000256" key="1">
    <source>
        <dbReference type="SAM" id="MobiDB-lite"/>
    </source>
</evidence>
<feature type="compositionally biased region" description="Polar residues" evidence="1">
    <location>
        <begin position="167"/>
        <end position="176"/>
    </location>
</feature>
<evidence type="ECO:0000313" key="3">
    <source>
        <dbReference type="EMBL" id="PWI74109.1"/>
    </source>
</evidence>
<gene>
    <name evidence="3" type="ORF">PCL_09385</name>
    <name evidence="2" type="ORF">Purlil1_687</name>
</gene>
<proteinExistence type="predicted"/>
<evidence type="ECO:0000313" key="4">
    <source>
        <dbReference type="Proteomes" id="UP000245956"/>
    </source>
</evidence>
<evidence type="ECO:0000313" key="5">
    <source>
        <dbReference type="Proteomes" id="UP001287286"/>
    </source>
</evidence>
<reference evidence="2 5" key="4">
    <citation type="journal article" date="2024" name="Microbiol. Resour. Announc.">
        <title>Genome annotations for the ascomycete fungi Trichoderma harzianum, Trichoderma aggressivum, and Purpureocillium lilacinum.</title>
        <authorList>
            <person name="Beijen E.P.W."/>
            <person name="Ohm R.A."/>
        </authorList>
    </citation>
    <scope>NUCLEOTIDE SEQUENCE [LARGE SCALE GENOMIC DNA]</scope>
    <source>
        <strain evidence="2 5">CBS 150709</strain>
    </source>
</reference>
<dbReference type="EMBL" id="JAWRVI010000002">
    <property type="protein sequence ID" value="KAK4094991.1"/>
    <property type="molecule type" value="Genomic_DNA"/>
</dbReference>
<accession>A0A2U3EHW6</accession>
<dbReference type="Proteomes" id="UP001287286">
    <property type="component" value="Unassembled WGS sequence"/>
</dbReference>
<reference evidence="3 4" key="2">
    <citation type="journal article" date="2016" name="Front. Microbiol.">
        <title>Genome and transcriptome sequences reveal the specific parasitism of the nematophagous Purpureocillium lilacinum 36-1.</title>
        <authorList>
            <person name="Xie J."/>
            <person name="Li S."/>
            <person name="Mo C."/>
            <person name="Xiao X."/>
            <person name="Peng D."/>
            <person name="Wang G."/>
            <person name="Xiao Y."/>
        </authorList>
    </citation>
    <scope>NUCLEOTIDE SEQUENCE [LARGE SCALE GENOMIC DNA]</scope>
    <source>
        <strain evidence="3 4">36-1</strain>
    </source>
</reference>
<sequence length="183" mass="21187">MTTGTDIIHAYRHLYRGLLRAVQFSSPARYVARDQLRAAFRDKGAVWDAEGAKRTLWFVQAAARERGLEHRVLKNLLRVRLLRAREGANWRKRLHESKQRNDMQAEQETAMEHYDMTVAMLNKSMGLCLRRMRLEAPTLEDMQTLKIQLSTQPHGQLGIEEPIKAQSRPTQGTSHWRLSRADG</sequence>
<reference evidence="2" key="3">
    <citation type="submission" date="2023-11" db="EMBL/GenBank/DDBJ databases">
        <authorList>
            <person name="Beijen E."/>
            <person name="Ohm R.A."/>
        </authorList>
    </citation>
    <scope>NUCLEOTIDE SEQUENCE</scope>
    <source>
        <strain evidence="2">CBS 150709</strain>
    </source>
</reference>
<evidence type="ECO:0000313" key="2">
    <source>
        <dbReference type="EMBL" id="KAK4094991.1"/>
    </source>
</evidence>
<organism evidence="3 4">
    <name type="scientific">Purpureocillium lilacinum</name>
    <name type="common">Paecilomyces lilacinus</name>
    <dbReference type="NCBI Taxonomy" id="33203"/>
    <lineage>
        <taxon>Eukaryota</taxon>
        <taxon>Fungi</taxon>
        <taxon>Dikarya</taxon>
        <taxon>Ascomycota</taxon>
        <taxon>Pezizomycotina</taxon>
        <taxon>Sordariomycetes</taxon>
        <taxon>Hypocreomycetidae</taxon>
        <taxon>Hypocreales</taxon>
        <taxon>Ophiocordycipitaceae</taxon>
        <taxon>Purpureocillium</taxon>
    </lineage>
</organism>
<feature type="region of interest" description="Disordered" evidence="1">
    <location>
        <begin position="159"/>
        <end position="183"/>
    </location>
</feature>
<protein>
    <recommendedName>
        <fullName evidence="6">Complex 1 LYR protein</fullName>
    </recommendedName>
</protein>
<keyword evidence="5" id="KW-1185">Reference proteome</keyword>
<name>A0A2U3EHW6_PURLI</name>
<comment type="caution">
    <text evidence="3">The sequence shown here is derived from an EMBL/GenBank/DDBJ whole genome shotgun (WGS) entry which is preliminary data.</text>
</comment>
<evidence type="ECO:0008006" key="6">
    <source>
        <dbReference type="Google" id="ProtNLM"/>
    </source>
</evidence>
<dbReference type="AlphaFoldDB" id="A0A2U3EHW6"/>
<dbReference type="Proteomes" id="UP000245956">
    <property type="component" value="Unassembled WGS sequence"/>
</dbReference>
<dbReference type="EMBL" id="LCWV01000004">
    <property type="protein sequence ID" value="PWI74109.1"/>
    <property type="molecule type" value="Genomic_DNA"/>
</dbReference>